<dbReference type="Proteomes" id="UP000887116">
    <property type="component" value="Unassembled WGS sequence"/>
</dbReference>
<gene>
    <name evidence="2" type="ORF">TNCT_486641</name>
</gene>
<keyword evidence="1" id="KW-0472">Membrane</keyword>
<dbReference type="AlphaFoldDB" id="A0A8X6LGN4"/>
<name>A0A8X6LGN4_TRICU</name>
<evidence type="ECO:0000313" key="2">
    <source>
        <dbReference type="EMBL" id="GFR07717.1"/>
    </source>
</evidence>
<sequence>MCKPNGFAYDGYKLIMQPDPTLGWNIVMGPFEKFPFINNQAHGVLDFIVVVFFPSSFVCMAVSLSLHSKMALVGYRRHSTPTVRCQDTNDCNATTFV</sequence>
<keyword evidence="3" id="KW-1185">Reference proteome</keyword>
<keyword evidence="1" id="KW-0812">Transmembrane</keyword>
<comment type="caution">
    <text evidence="2">The sequence shown here is derived from an EMBL/GenBank/DDBJ whole genome shotgun (WGS) entry which is preliminary data.</text>
</comment>
<organism evidence="2 3">
    <name type="scientific">Trichonephila clavata</name>
    <name type="common">Joro spider</name>
    <name type="synonym">Nephila clavata</name>
    <dbReference type="NCBI Taxonomy" id="2740835"/>
    <lineage>
        <taxon>Eukaryota</taxon>
        <taxon>Metazoa</taxon>
        <taxon>Ecdysozoa</taxon>
        <taxon>Arthropoda</taxon>
        <taxon>Chelicerata</taxon>
        <taxon>Arachnida</taxon>
        <taxon>Araneae</taxon>
        <taxon>Araneomorphae</taxon>
        <taxon>Entelegynae</taxon>
        <taxon>Araneoidea</taxon>
        <taxon>Nephilidae</taxon>
        <taxon>Trichonephila</taxon>
    </lineage>
</organism>
<dbReference type="EMBL" id="BMAO01036047">
    <property type="protein sequence ID" value="GFR07717.1"/>
    <property type="molecule type" value="Genomic_DNA"/>
</dbReference>
<feature type="transmembrane region" description="Helical" evidence="1">
    <location>
        <begin position="44"/>
        <end position="66"/>
    </location>
</feature>
<evidence type="ECO:0000256" key="1">
    <source>
        <dbReference type="SAM" id="Phobius"/>
    </source>
</evidence>
<reference evidence="2" key="1">
    <citation type="submission" date="2020-07" db="EMBL/GenBank/DDBJ databases">
        <title>Multicomponent nature underlies the extraordinary mechanical properties of spider dragline silk.</title>
        <authorList>
            <person name="Kono N."/>
            <person name="Nakamura H."/>
            <person name="Mori M."/>
            <person name="Yoshida Y."/>
            <person name="Ohtoshi R."/>
            <person name="Malay A.D."/>
            <person name="Moran D.A.P."/>
            <person name="Tomita M."/>
            <person name="Numata K."/>
            <person name="Arakawa K."/>
        </authorList>
    </citation>
    <scope>NUCLEOTIDE SEQUENCE</scope>
</reference>
<protein>
    <submittedName>
        <fullName evidence="2">Uncharacterized protein</fullName>
    </submittedName>
</protein>
<keyword evidence="1" id="KW-1133">Transmembrane helix</keyword>
<accession>A0A8X6LGN4</accession>
<proteinExistence type="predicted"/>
<evidence type="ECO:0000313" key="3">
    <source>
        <dbReference type="Proteomes" id="UP000887116"/>
    </source>
</evidence>